<keyword evidence="2" id="KW-0472">Membrane</keyword>
<sequence length="310" mass="33106">MATTLPSKTYTNLGSLPSGISFPASCTDTVYDMKHTYFGLPQFQPTAGCALKECCPSGKYYTDDWAWYFSYFSPAVCPRGYSTCLGPTASFIMSSSVFILSTALGETVAFCCPSDYECPMQSPFYGACGSRVAVSTTTSIFVMDDINHQSRLSWRSYDSAESGYQGWVVAYPIQVRMGGPSTSSLESSGVHTSATSTHSGAAETGTKLGSLNTSDKLSTGAIIGIALGGFIGVALLLLGCLWLLRRRRRVPVSVPDPASYPYPTEINKFSVQETHLAADGEINEMPSSPHLVSELPASPITSADVESSKP</sequence>
<protein>
    <submittedName>
        <fullName evidence="3">Uncharacterized protein</fullName>
    </submittedName>
</protein>
<keyword evidence="2" id="KW-1133">Transmembrane helix</keyword>
<comment type="caution">
    <text evidence="3">The sequence shown here is derived from an EMBL/GenBank/DDBJ whole genome shotgun (WGS) entry which is preliminary data.</text>
</comment>
<evidence type="ECO:0000313" key="4">
    <source>
        <dbReference type="Proteomes" id="UP000193144"/>
    </source>
</evidence>
<evidence type="ECO:0000313" key="3">
    <source>
        <dbReference type="EMBL" id="ORX96072.1"/>
    </source>
</evidence>
<feature type="compositionally biased region" description="Polar residues" evidence="1">
    <location>
        <begin position="182"/>
        <end position="199"/>
    </location>
</feature>
<proteinExistence type="predicted"/>
<feature type="compositionally biased region" description="Polar residues" evidence="1">
    <location>
        <begin position="299"/>
        <end position="310"/>
    </location>
</feature>
<organism evidence="3 4">
    <name type="scientific">Clohesyomyces aquaticus</name>
    <dbReference type="NCBI Taxonomy" id="1231657"/>
    <lineage>
        <taxon>Eukaryota</taxon>
        <taxon>Fungi</taxon>
        <taxon>Dikarya</taxon>
        <taxon>Ascomycota</taxon>
        <taxon>Pezizomycotina</taxon>
        <taxon>Dothideomycetes</taxon>
        <taxon>Pleosporomycetidae</taxon>
        <taxon>Pleosporales</taxon>
        <taxon>Lindgomycetaceae</taxon>
        <taxon>Clohesyomyces</taxon>
    </lineage>
</organism>
<dbReference type="OrthoDB" id="3792810at2759"/>
<accession>A0A1Y1YDJ7</accession>
<keyword evidence="4" id="KW-1185">Reference proteome</keyword>
<reference evidence="3 4" key="1">
    <citation type="submission" date="2016-07" db="EMBL/GenBank/DDBJ databases">
        <title>Pervasive Adenine N6-methylation of Active Genes in Fungi.</title>
        <authorList>
            <consortium name="DOE Joint Genome Institute"/>
            <person name="Mondo S.J."/>
            <person name="Dannebaum R.O."/>
            <person name="Kuo R.C."/>
            <person name="Labutti K."/>
            <person name="Haridas S."/>
            <person name="Kuo A."/>
            <person name="Salamov A."/>
            <person name="Ahrendt S.R."/>
            <person name="Lipzen A."/>
            <person name="Sullivan W."/>
            <person name="Andreopoulos W.B."/>
            <person name="Clum A."/>
            <person name="Lindquist E."/>
            <person name="Daum C."/>
            <person name="Ramamoorthy G.K."/>
            <person name="Gryganskyi A."/>
            <person name="Culley D."/>
            <person name="Magnuson J.K."/>
            <person name="James T.Y."/>
            <person name="O'Malley M.A."/>
            <person name="Stajich J.E."/>
            <person name="Spatafora J.W."/>
            <person name="Visel A."/>
            <person name="Grigoriev I.V."/>
        </authorList>
    </citation>
    <scope>NUCLEOTIDE SEQUENCE [LARGE SCALE GENOMIC DNA]</scope>
    <source>
        <strain evidence="3 4">CBS 115471</strain>
    </source>
</reference>
<dbReference type="EMBL" id="MCFA01000264">
    <property type="protein sequence ID" value="ORX96072.1"/>
    <property type="molecule type" value="Genomic_DNA"/>
</dbReference>
<dbReference type="AlphaFoldDB" id="A0A1Y1YDJ7"/>
<keyword evidence="2" id="KW-0812">Transmembrane</keyword>
<dbReference type="Proteomes" id="UP000193144">
    <property type="component" value="Unassembled WGS sequence"/>
</dbReference>
<name>A0A1Y1YDJ7_9PLEO</name>
<feature type="transmembrane region" description="Helical" evidence="2">
    <location>
        <begin position="221"/>
        <end position="244"/>
    </location>
</feature>
<evidence type="ECO:0000256" key="2">
    <source>
        <dbReference type="SAM" id="Phobius"/>
    </source>
</evidence>
<evidence type="ECO:0000256" key="1">
    <source>
        <dbReference type="SAM" id="MobiDB-lite"/>
    </source>
</evidence>
<feature type="region of interest" description="Disordered" evidence="1">
    <location>
        <begin position="182"/>
        <end position="209"/>
    </location>
</feature>
<feature type="region of interest" description="Disordered" evidence="1">
    <location>
        <begin position="282"/>
        <end position="310"/>
    </location>
</feature>
<dbReference type="STRING" id="1231657.A0A1Y1YDJ7"/>
<gene>
    <name evidence="3" type="ORF">BCR34DRAFT_607747</name>
</gene>